<evidence type="ECO:0000313" key="2">
    <source>
        <dbReference type="EMBL" id="RCW70381.1"/>
    </source>
</evidence>
<accession>A0A368XQY1</accession>
<evidence type="ECO:0000313" key="3">
    <source>
        <dbReference type="Proteomes" id="UP000252884"/>
    </source>
</evidence>
<dbReference type="RefSeq" id="WP_114469320.1">
    <property type="nucleotide sequence ID" value="NZ_QPJK01000005.1"/>
</dbReference>
<dbReference type="AlphaFoldDB" id="A0A368XQY1"/>
<evidence type="ECO:0000256" key="1">
    <source>
        <dbReference type="SAM" id="MobiDB-lite"/>
    </source>
</evidence>
<proteinExistence type="predicted"/>
<feature type="compositionally biased region" description="Polar residues" evidence="1">
    <location>
        <begin position="14"/>
        <end position="53"/>
    </location>
</feature>
<comment type="caution">
    <text evidence="2">The sequence shown here is derived from an EMBL/GenBank/DDBJ whole genome shotgun (WGS) entry which is preliminary data.</text>
</comment>
<protein>
    <submittedName>
        <fullName evidence="2">Uncharacterized protein</fullName>
    </submittedName>
</protein>
<keyword evidence="3" id="KW-1185">Reference proteome</keyword>
<sequence length="92" mass="9499">MTRNQEDVDLEGQPEQSLPSAMNPASAQGGQGENLPNMTDVDTVQTAGATATQMDREGRTLGSDARAADHGGLDQGQGPGQVEGHGRSGKPR</sequence>
<feature type="compositionally biased region" description="Gly residues" evidence="1">
    <location>
        <begin position="73"/>
        <end position="83"/>
    </location>
</feature>
<dbReference type="OrthoDB" id="9916846at2"/>
<reference evidence="2 3" key="1">
    <citation type="submission" date="2018-07" db="EMBL/GenBank/DDBJ databases">
        <title>Genomic Encyclopedia of Type Strains, Phase IV (KMG-IV): sequencing the most valuable type-strain genomes for metagenomic binning, comparative biology and taxonomic classification.</title>
        <authorList>
            <person name="Goeker M."/>
        </authorList>
    </citation>
    <scope>NUCLEOTIDE SEQUENCE [LARGE SCALE GENOMIC DNA]</scope>
    <source>
        <strain evidence="2 3">DSM 21634</strain>
    </source>
</reference>
<dbReference type="Proteomes" id="UP000252884">
    <property type="component" value="Unassembled WGS sequence"/>
</dbReference>
<organism evidence="2 3">
    <name type="scientific">Pseudorhodoferax soli</name>
    <dbReference type="NCBI Taxonomy" id="545864"/>
    <lineage>
        <taxon>Bacteria</taxon>
        <taxon>Pseudomonadati</taxon>
        <taxon>Pseudomonadota</taxon>
        <taxon>Betaproteobacteria</taxon>
        <taxon>Burkholderiales</taxon>
        <taxon>Comamonadaceae</taxon>
    </lineage>
</organism>
<feature type="region of interest" description="Disordered" evidence="1">
    <location>
        <begin position="1"/>
        <end position="92"/>
    </location>
</feature>
<gene>
    <name evidence="2" type="ORF">DES41_105323</name>
</gene>
<name>A0A368XQY1_9BURK</name>
<dbReference type="EMBL" id="QPJK01000005">
    <property type="protein sequence ID" value="RCW70381.1"/>
    <property type="molecule type" value="Genomic_DNA"/>
</dbReference>